<comment type="catalytic activity">
    <reaction evidence="1">
        <text>S-ubiquitinyl-[E2 ubiquitin-conjugating enzyme]-L-cysteine + [acceptor protein]-L-lysine = [E2 ubiquitin-conjugating enzyme]-L-cysteine + N(6)-ubiquitinyl-[acceptor protein]-L-lysine.</text>
        <dbReference type="EC" id="2.3.2.27"/>
    </reaction>
</comment>
<dbReference type="Pfam" id="PF13639">
    <property type="entry name" value="zf-RING_2"/>
    <property type="match status" value="1"/>
</dbReference>
<dbReference type="AlphaFoldDB" id="A0A445KT33"/>
<feature type="compositionally biased region" description="Basic residues" evidence="9">
    <location>
        <begin position="176"/>
        <end position="194"/>
    </location>
</feature>
<dbReference type="Proteomes" id="UP000289340">
    <property type="component" value="Chromosome 5"/>
</dbReference>
<dbReference type="SMART" id="SM00184">
    <property type="entry name" value="RING"/>
    <property type="match status" value="1"/>
</dbReference>
<evidence type="ECO:0000256" key="9">
    <source>
        <dbReference type="SAM" id="MobiDB-lite"/>
    </source>
</evidence>
<evidence type="ECO:0000256" key="4">
    <source>
        <dbReference type="ARBA" id="ARBA00022723"/>
    </source>
</evidence>
<feature type="domain" description="RING-type" evidence="10">
    <location>
        <begin position="383"/>
        <end position="424"/>
    </location>
</feature>
<proteinExistence type="predicted"/>
<evidence type="ECO:0000259" key="10">
    <source>
        <dbReference type="PROSITE" id="PS50089"/>
    </source>
</evidence>
<dbReference type="SUPFAM" id="SSF57850">
    <property type="entry name" value="RING/U-box"/>
    <property type="match status" value="1"/>
</dbReference>
<feature type="region of interest" description="Disordered" evidence="9">
    <location>
        <begin position="169"/>
        <end position="198"/>
    </location>
</feature>
<sequence length="431" mass="48597">MPTIAARQGRAHLTTPEEKGTPQIKIHYFKLINNHLKHIPYITPPSPILFSRVSLSLSETMPVTNTTTPTVAEHIKWRRPRNQFNHHHHHHHHPISETDPNPQIPSIIQSTRCKSTISSLLLSTFSNNTSNNATAHSKKKSNFSASTFRGLGCTAGSSQQVSVPAVIRSSADWQGKKTRKKKHKRSNRSSKNKTFHGGVLEGSNPGCVDFQDVWCGPGIGFSTDAAASVDCVVARKNVSSARGKIDVDKITHRERSSYVGRRTETFTFLDSTDPDIFTPRSASDTYGTATYYRHVRDPSSDGFAEIMMLQGSLLMGGQLNSHDHFRDWRLDVDNMSYEQLLELGERIGHVNTGLKEDEMGRNIRKTRIQFWDDTSKLQVDKECSICQEEYEAGDELGRLNCEHSYHFQCIKQWVAQKNFCPVCKQQVAARH</sequence>
<evidence type="ECO:0000256" key="5">
    <source>
        <dbReference type="ARBA" id="ARBA00022771"/>
    </source>
</evidence>
<dbReference type="FunFam" id="3.30.40.10:FF:000451">
    <property type="entry name" value="E3 ubiquitin-protein ligase rnf12-A"/>
    <property type="match status" value="1"/>
</dbReference>
<dbReference type="InterPro" id="IPR013083">
    <property type="entry name" value="Znf_RING/FYVE/PHD"/>
</dbReference>
<gene>
    <name evidence="11" type="ORF">D0Y65_013233</name>
</gene>
<dbReference type="Gene3D" id="3.30.40.10">
    <property type="entry name" value="Zinc/RING finger domain, C3HC4 (zinc finger)"/>
    <property type="match status" value="1"/>
</dbReference>
<name>A0A445KT33_GLYSO</name>
<keyword evidence="12" id="KW-1185">Reference proteome</keyword>
<dbReference type="InterPro" id="IPR045191">
    <property type="entry name" value="MBR1/2-like"/>
</dbReference>
<dbReference type="InterPro" id="IPR001841">
    <property type="entry name" value="Znf_RING"/>
</dbReference>
<dbReference type="EC" id="2.3.2.27" evidence="2"/>
<dbReference type="GO" id="GO:0061630">
    <property type="term" value="F:ubiquitin protein ligase activity"/>
    <property type="evidence" value="ECO:0007669"/>
    <property type="project" value="UniProtKB-EC"/>
</dbReference>
<evidence type="ECO:0000256" key="1">
    <source>
        <dbReference type="ARBA" id="ARBA00000900"/>
    </source>
</evidence>
<organism evidence="11 12">
    <name type="scientific">Glycine soja</name>
    <name type="common">Wild soybean</name>
    <dbReference type="NCBI Taxonomy" id="3848"/>
    <lineage>
        <taxon>Eukaryota</taxon>
        <taxon>Viridiplantae</taxon>
        <taxon>Streptophyta</taxon>
        <taxon>Embryophyta</taxon>
        <taxon>Tracheophyta</taxon>
        <taxon>Spermatophyta</taxon>
        <taxon>Magnoliopsida</taxon>
        <taxon>eudicotyledons</taxon>
        <taxon>Gunneridae</taxon>
        <taxon>Pentapetalae</taxon>
        <taxon>rosids</taxon>
        <taxon>fabids</taxon>
        <taxon>Fabales</taxon>
        <taxon>Fabaceae</taxon>
        <taxon>Papilionoideae</taxon>
        <taxon>50 kb inversion clade</taxon>
        <taxon>NPAAA clade</taxon>
        <taxon>indigoferoid/millettioid clade</taxon>
        <taxon>Phaseoleae</taxon>
        <taxon>Glycine</taxon>
        <taxon>Glycine subgen. Soja</taxon>
    </lineage>
</organism>
<dbReference type="SMR" id="A0A445KT33"/>
<evidence type="ECO:0000313" key="11">
    <source>
        <dbReference type="EMBL" id="RZC14087.1"/>
    </source>
</evidence>
<accession>A0A445KT33</accession>
<evidence type="ECO:0000256" key="7">
    <source>
        <dbReference type="ARBA" id="ARBA00022833"/>
    </source>
</evidence>
<keyword evidence="5 8" id="KW-0863">Zinc-finger</keyword>
<keyword evidence="7" id="KW-0862">Zinc</keyword>
<dbReference type="PANTHER" id="PTHR22937">
    <property type="entry name" value="E3 UBIQUITIN-PROTEIN LIGASE RNF165"/>
    <property type="match status" value="1"/>
</dbReference>
<keyword evidence="6" id="KW-0833">Ubl conjugation pathway</keyword>
<dbReference type="PANTHER" id="PTHR22937:SF125">
    <property type="entry name" value="RING-TYPE E3 UBIQUITIN TRANSFERASE"/>
    <property type="match status" value="1"/>
</dbReference>
<dbReference type="GO" id="GO:0008270">
    <property type="term" value="F:zinc ion binding"/>
    <property type="evidence" value="ECO:0007669"/>
    <property type="project" value="UniProtKB-KW"/>
</dbReference>
<evidence type="ECO:0000256" key="8">
    <source>
        <dbReference type="PROSITE-ProRule" id="PRU00175"/>
    </source>
</evidence>
<keyword evidence="4" id="KW-0479">Metal-binding</keyword>
<dbReference type="EMBL" id="QZWG01000005">
    <property type="protein sequence ID" value="RZC14087.1"/>
    <property type="molecule type" value="Genomic_DNA"/>
</dbReference>
<evidence type="ECO:0000256" key="2">
    <source>
        <dbReference type="ARBA" id="ARBA00012483"/>
    </source>
</evidence>
<reference evidence="11 12" key="1">
    <citation type="submission" date="2018-09" db="EMBL/GenBank/DDBJ databases">
        <title>A high-quality reference genome of wild soybean provides a powerful tool to mine soybean genomes.</title>
        <authorList>
            <person name="Xie M."/>
            <person name="Chung C.Y.L."/>
            <person name="Li M.-W."/>
            <person name="Wong F.-L."/>
            <person name="Chan T.-F."/>
            <person name="Lam H.-M."/>
        </authorList>
    </citation>
    <scope>NUCLEOTIDE SEQUENCE [LARGE SCALE GENOMIC DNA]</scope>
    <source>
        <strain evidence="12">cv. W05</strain>
        <tissue evidence="11">Hypocotyl of etiolated seedlings</tissue>
    </source>
</reference>
<protein>
    <recommendedName>
        <fullName evidence="2">RING-type E3 ubiquitin transferase</fullName>
        <ecNumber evidence="2">2.3.2.27</ecNumber>
    </recommendedName>
</protein>
<evidence type="ECO:0000313" key="12">
    <source>
        <dbReference type="Proteomes" id="UP000289340"/>
    </source>
</evidence>
<evidence type="ECO:0000256" key="3">
    <source>
        <dbReference type="ARBA" id="ARBA00022679"/>
    </source>
</evidence>
<comment type="caution">
    <text evidence="11">The sequence shown here is derived from an EMBL/GenBank/DDBJ whole genome shotgun (WGS) entry which is preliminary data.</text>
</comment>
<evidence type="ECO:0000256" key="6">
    <source>
        <dbReference type="ARBA" id="ARBA00022786"/>
    </source>
</evidence>
<keyword evidence="3" id="KW-0808">Transferase</keyword>
<dbReference type="PROSITE" id="PS50089">
    <property type="entry name" value="ZF_RING_2"/>
    <property type="match status" value="1"/>
</dbReference>